<keyword evidence="13" id="KW-1185">Reference proteome</keyword>
<evidence type="ECO:0000256" key="1">
    <source>
        <dbReference type="ARBA" id="ARBA00004245"/>
    </source>
</evidence>
<dbReference type="Pfam" id="PF03259">
    <property type="entry name" value="Robl_LC7"/>
    <property type="match status" value="1"/>
</dbReference>
<protein>
    <recommendedName>
        <fullName evidence="10">Dynein light chain roadblock</fullName>
    </recommendedName>
</protein>
<dbReference type="OrthoDB" id="9985637at2759"/>
<evidence type="ECO:0000256" key="7">
    <source>
        <dbReference type="ARBA" id="ARBA00023175"/>
    </source>
</evidence>
<dbReference type="InterPro" id="IPR016561">
    <property type="entry name" value="DYNLRB1/2"/>
</dbReference>
<keyword evidence="5 10" id="KW-0493">Microtubule</keyword>
<comment type="similarity">
    <text evidence="2 10">Belongs to the GAMAD family.</text>
</comment>
<evidence type="ECO:0000256" key="8">
    <source>
        <dbReference type="ARBA" id="ARBA00023212"/>
    </source>
</evidence>
<keyword evidence="7 10" id="KW-0505">Motor protein</keyword>
<name>A0A9W6ZHN4_9STRA</name>
<comment type="function">
    <text evidence="9">Acts as one of several non-catalytic accessory components of the cytoplasmic dynein 1 complex that are thought to be involved in linking dynein to cargos and to adapter proteins that regulate dynein function. Cytoplasmic dynein 1 acts as a motor for the intracellular retrograde motility of vesicles and organelles along microtubules.</text>
</comment>
<dbReference type="GO" id="GO:0045505">
    <property type="term" value="F:dynein intermediate chain binding"/>
    <property type="evidence" value="ECO:0007669"/>
    <property type="project" value="UniProtKB-UniRule"/>
</dbReference>
<dbReference type="PIRSF" id="PIRSF009998">
    <property type="entry name" value="DLC7"/>
    <property type="match status" value="1"/>
</dbReference>
<dbReference type="GO" id="GO:0005874">
    <property type="term" value="C:microtubule"/>
    <property type="evidence" value="ECO:0007669"/>
    <property type="project" value="UniProtKB-UniRule"/>
</dbReference>
<keyword evidence="6 10" id="KW-0243">Dynein</keyword>
<dbReference type="InterPro" id="IPR004942">
    <property type="entry name" value="Roadblock/LAMTOR2_dom"/>
</dbReference>
<dbReference type="GO" id="GO:0005868">
    <property type="term" value="C:cytoplasmic dynein complex"/>
    <property type="evidence" value="ECO:0007669"/>
    <property type="project" value="UniProtKB-UniRule"/>
</dbReference>
<dbReference type="AlphaFoldDB" id="A0A9W6ZHN4"/>
<comment type="subcellular location">
    <subcellularLocation>
        <location evidence="1 10">Cytoplasm</location>
        <location evidence="1 10">Cytoskeleton</location>
    </subcellularLocation>
</comment>
<reference evidence="12" key="1">
    <citation type="submission" date="2022-07" db="EMBL/GenBank/DDBJ databases">
        <title>Genome analysis of Parmales, a sister group of diatoms, reveals the evolutionary specialization of diatoms from phago-mixotrophs to photoautotrophs.</title>
        <authorList>
            <person name="Ban H."/>
            <person name="Sato S."/>
            <person name="Yoshikawa S."/>
            <person name="Kazumasa Y."/>
            <person name="Nakamura Y."/>
            <person name="Ichinomiya M."/>
            <person name="Saitoh K."/>
            <person name="Sato N."/>
            <person name="Blanc-Mathieu R."/>
            <person name="Endo H."/>
            <person name="Kuwata A."/>
            <person name="Ogata H."/>
        </authorList>
    </citation>
    <scope>NUCLEOTIDE SEQUENCE</scope>
</reference>
<dbReference type="Gene3D" id="3.30.450.30">
    <property type="entry name" value="Dynein light chain 2a, cytoplasmic"/>
    <property type="match status" value="1"/>
</dbReference>
<evidence type="ECO:0000313" key="12">
    <source>
        <dbReference type="EMBL" id="GMH50215.1"/>
    </source>
</evidence>
<dbReference type="PANTHER" id="PTHR10779">
    <property type="entry name" value="DYNEIN LIGHT CHAIN ROADBLOCK"/>
    <property type="match status" value="1"/>
</dbReference>
<dbReference type="Proteomes" id="UP001165082">
    <property type="component" value="Unassembled WGS sequence"/>
</dbReference>
<feature type="domain" description="Roadblock/LAMTOR2" evidence="11">
    <location>
        <begin position="7"/>
        <end position="95"/>
    </location>
</feature>
<keyword evidence="3 10" id="KW-0813">Transport</keyword>
<evidence type="ECO:0000256" key="10">
    <source>
        <dbReference type="PIRNR" id="PIRNR009998"/>
    </source>
</evidence>
<comment type="caution">
    <text evidence="12">The sequence shown here is derived from an EMBL/GenBank/DDBJ whole genome shotgun (WGS) entry which is preliminary data.</text>
</comment>
<evidence type="ECO:0000259" key="11">
    <source>
        <dbReference type="SMART" id="SM00960"/>
    </source>
</evidence>
<sequence>MSSITEVEETLARIQSHKGVKGVLICTKSGSAVRSSLPPAETETYAALITQLALKAASVARTLDPTDDLTFLRIRSRKHEVMVAPDKEYLLVVVQNPDEGEEV</sequence>
<dbReference type="GO" id="GO:0007018">
    <property type="term" value="P:microtubule-based movement"/>
    <property type="evidence" value="ECO:0007669"/>
    <property type="project" value="UniProtKB-UniRule"/>
</dbReference>
<evidence type="ECO:0000256" key="2">
    <source>
        <dbReference type="ARBA" id="ARBA00007191"/>
    </source>
</evidence>
<dbReference type="FunFam" id="3.30.450.30:FF:000009">
    <property type="entry name" value="Dynein light chain roadblock"/>
    <property type="match status" value="1"/>
</dbReference>
<keyword evidence="8 10" id="KW-0206">Cytoskeleton</keyword>
<proteinExistence type="inferred from homology"/>
<evidence type="ECO:0000256" key="3">
    <source>
        <dbReference type="ARBA" id="ARBA00022448"/>
    </source>
</evidence>
<keyword evidence="4 10" id="KW-0963">Cytoplasm</keyword>
<dbReference type="SUPFAM" id="SSF103196">
    <property type="entry name" value="Roadblock/LC7 domain"/>
    <property type="match status" value="1"/>
</dbReference>
<organism evidence="12 13">
    <name type="scientific">Triparma retinervis</name>
    <dbReference type="NCBI Taxonomy" id="2557542"/>
    <lineage>
        <taxon>Eukaryota</taxon>
        <taxon>Sar</taxon>
        <taxon>Stramenopiles</taxon>
        <taxon>Ochrophyta</taxon>
        <taxon>Bolidophyceae</taxon>
        <taxon>Parmales</taxon>
        <taxon>Triparmaceae</taxon>
        <taxon>Triparma</taxon>
    </lineage>
</organism>
<evidence type="ECO:0000256" key="4">
    <source>
        <dbReference type="ARBA" id="ARBA00022490"/>
    </source>
</evidence>
<evidence type="ECO:0000256" key="9">
    <source>
        <dbReference type="ARBA" id="ARBA00025362"/>
    </source>
</evidence>
<gene>
    <name evidence="12" type="ORF">TrRE_jg8490</name>
</gene>
<dbReference type="EMBL" id="BRXZ01000662">
    <property type="protein sequence ID" value="GMH50215.1"/>
    <property type="molecule type" value="Genomic_DNA"/>
</dbReference>
<evidence type="ECO:0000256" key="5">
    <source>
        <dbReference type="ARBA" id="ARBA00022701"/>
    </source>
</evidence>
<evidence type="ECO:0000256" key="6">
    <source>
        <dbReference type="ARBA" id="ARBA00023017"/>
    </source>
</evidence>
<dbReference type="SMART" id="SM00960">
    <property type="entry name" value="Robl_LC7"/>
    <property type="match status" value="1"/>
</dbReference>
<evidence type="ECO:0000313" key="13">
    <source>
        <dbReference type="Proteomes" id="UP001165082"/>
    </source>
</evidence>
<dbReference type="GO" id="GO:0005737">
    <property type="term" value="C:cytoplasm"/>
    <property type="evidence" value="ECO:0007669"/>
    <property type="project" value="UniProtKB-UniRule"/>
</dbReference>
<accession>A0A9W6ZHN4</accession>